<comment type="subcellular location">
    <subcellularLocation>
        <location evidence="1 8">Periplasm</location>
    </subcellularLocation>
</comment>
<organism evidence="11 13">
    <name type="scientific">Xenorhabdus ehlersii</name>
    <dbReference type="NCBI Taxonomy" id="290111"/>
    <lineage>
        <taxon>Bacteria</taxon>
        <taxon>Pseudomonadati</taxon>
        <taxon>Pseudomonadota</taxon>
        <taxon>Gammaproteobacteria</taxon>
        <taxon>Enterobacterales</taxon>
        <taxon>Morganellaceae</taxon>
        <taxon>Xenorhabdus</taxon>
    </lineage>
</organism>
<dbReference type="GO" id="GO:0071555">
    <property type="term" value="P:cell wall organization"/>
    <property type="evidence" value="ECO:0007669"/>
    <property type="project" value="InterPro"/>
</dbReference>
<feature type="domain" description="Pili assembly chaperone C-terminal" evidence="10">
    <location>
        <begin position="171"/>
        <end position="227"/>
    </location>
</feature>
<dbReference type="InterPro" id="IPR013783">
    <property type="entry name" value="Ig-like_fold"/>
</dbReference>
<dbReference type="SUPFAM" id="SSF49354">
    <property type="entry name" value="PapD-like"/>
    <property type="match status" value="1"/>
</dbReference>
<evidence type="ECO:0000313" key="11">
    <source>
        <dbReference type="EMBL" id="PHM26292.1"/>
    </source>
</evidence>
<dbReference type="InterPro" id="IPR036316">
    <property type="entry name" value="Pili_assmbl_chap_C_dom_sf"/>
</dbReference>
<sequence length="235" mass="26340">MKHKIKKIFISYMLTKKITFIFLLFFIFPSWAGVTIGGTRVIYKGNKKETSISVKNADESRPYLIQSFISTDSKGEKAPFIVTPPLFRLDAGKESILRIVRIGGNLPEDRESVFYLNVKSIPAIQENEQNTLLIAVKTRIKLFYRPEGIEGDSEEAYKTLTFCRIGHQLEVRNPSNYYVTIGQLKVAGKTLTGTDMIAPQGVAYFVLPSESSGLVSWNSINSHGGISKEIIKNLP</sequence>
<proteinExistence type="inferred from homology"/>
<keyword evidence="6 8" id="KW-0143">Chaperone</keyword>
<reference evidence="12 14" key="2">
    <citation type="submission" date="2018-09" db="EMBL/GenBank/DDBJ databases">
        <title>Genomic Encyclopedia of Archaeal and Bacterial Type Strains, Phase II (KMG-II): from individual species to whole genera.</title>
        <authorList>
            <person name="Goeker M."/>
        </authorList>
    </citation>
    <scope>NUCLEOTIDE SEQUENCE [LARGE SCALE GENOMIC DNA]</scope>
    <source>
        <strain evidence="12 14">DSM 16337</strain>
    </source>
</reference>
<dbReference type="PANTHER" id="PTHR30251">
    <property type="entry name" value="PILUS ASSEMBLY CHAPERONE"/>
    <property type="match status" value="1"/>
</dbReference>
<evidence type="ECO:0000256" key="2">
    <source>
        <dbReference type="ARBA" id="ARBA00007399"/>
    </source>
</evidence>
<dbReference type="FunFam" id="2.60.40.10:FF:000458">
    <property type="entry name" value="Molecular chaperone FimC"/>
    <property type="match status" value="1"/>
</dbReference>
<comment type="caution">
    <text evidence="11">The sequence shown here is derived from an EMBL/GenBank/DDBJ whole genome shotgun (WGS) entry which is preliminary data.</text>
</comment>
<dbReference type="Pfam" id="PF02753">
    <property type="entry name" value="PapD_C"/>
    <property type="match status" value="1"/>
</dbReference>
<evidence type="ECO:0000256" key="6">
    <source>
        <dbReference type="ARBA" id="ARBA00023186"/>
    </source>
</evidence>
<name>A0A2D0IWH1_9GAMM</name>
<evidence type="ECO:0000256" key="5">
    <source>
        <dbReference type="ARBA" id="ARBA00022764"/>
    </source>
</evidence>
<evidence type="ECO:0000256" key="3">
    <source>
        <dbReference type="ARBA" id="ARBA00022558"/>
    </source>
</evidence>
<keyword evidence="4" id="KW-0732">Signal</keyword>
<dbReference type="EMBL" id="RAQI01000002">
    <property type="protein sequence ID" value="RKE91543.1"/>
    <property type="molecule type" value="Genomic_DNA"/>
</dbReference>
<reference evidence="11 13" key="1">
    <citation type="journal article" date="2017" name="Nat. Microbiol.">
        <title>Natural product diversity associated with the nematode symbionts Photorhabdus and Xenorhabdus.</title>
        <authorList>
            <person name="Tobias N.J."/>
            <person name="Wolff H."/>
            <person name="Djahanschiri B."/>
            <person name="Grundmann F."/>
            <person name="Kronenwerth M."/>
            <person name="Shi Y.M."/>
            <person name="Simonyi S."/>
            <person name="Grun P."/>
            <person name="Shapiro-Ilan D."/>
            <person name="Pidot S.J."/>
            <person name="Stinear T.P."/>
            <person name="Ebersberger I."/>
            <person name="Bode H.B."/>
        </authorList>
    </citation>
    <scope>NUCLEOTIDE SEQUENCE [LARGE SCALE GENOMIC DNA]</scope>
    <source>
        <strain evidence="11 13">DSM 16337</strain>
    </source>
</reference>
<comment type="similarity">
    <text evidence="2 8">Belongs to the periplasmic pilus chaperone family.</text>
</comment>
<evidence type="ECO:0000313" key="14">
    <source>
        <dbReference type="Proteomes" id="UP000283568"/>
    </source>
</evidence>
<feature type="domain" description="Pili assembly chaperone N-terminal" evidence="9">
    <location>
        <begin position="33"/>
        <end position="149"/>
    </location>
</feature>
<evidence type="ECO:0000259" key="10">
    <source>
        <dbReference type="Pfam" id="PF02753"/>
    </source>
</evidence>
<protein>
    <submittedName>
        <fullName evidence="12">P pilus assembly chaperone PapD</fullName>
    </submittedName>
</protein>
<dbReference type="InterPro" id="IPR001829">
    <property type="entry name" value="Pili_assmbl_chaperone_bac"/>
</dbReference>
<dbReference type="SUPFAM" id="SSF49584">
    <property type="entry name" value="Periplasmic chaperone C-domain"/>
    <property type="match status" value="1"/>
</dbReference>
<dbReference type="Pfam" id="PF00345">
    <property type="entry name" value="PapD_N"/>
    <property type="match status" value="1"/>
</dbReference>
<dbReference type="GO" id="GO:0030288">
    <property type="term" value="C:outer membrane-bounded periplasmic space"/>
    <property type="evidence" value="ECO:0007669"/>
    <property type="project" value="InterPro"/>
</dbReference>
<accession>A0A2D0IWH1</accession>
<evidence type="ECO:0000259" key="9">
    <source>
        <dbReference type="Pfam" id="PF00345"/>
    </source>
</evidence>
<dbReference type="InterPro" id="IPR050643">
    <property type="entry name" value="Periplasmic_pilus_chap"/>
</dbReference>
<dbReference type="PROSITE" id="PS00635">
    <property type="entry name" value="PILI_CHAPERONE"/>
    <property type="match status" value="1"/>
</dbReference>
<evidence type="ECO:0000256" key="1">
    <source>
        <dbReference type="ARBA" id="ARBA00004418"/>
    </source>
</evidence>
<dbReference type="InterPro" id="IPR008962">
    <property type="entry name" value="PapD-like_sf"/>
</dbReference>
<keyword evidence="7" id="KW-0393">Immunoglobulin domain</keyword>
<dbReference type="AlphaFoldDB" id="A0A2D0IWH1"/>
<dbReference type="InterPro" id="IPR016148">
    <property type="entry name" value="Pili_assmbl_chaperone_C"/>
</dbReference>
<keyword evidence="3" id="KW-1029">Fimbrium biogenesis</keyword>
<dbReference type="Proteomes" id="UP000225605">
    <property type="component" value="Unassembled WGS sequence"/>
</dbReference>
<dbReference type="InterPro" id="IPR018046">
    <property type="entry name" value="Pili_assmbl_chaperone_CS"/>
</dbReference>
<dbReference type="PRINTS" id="PR00969">
    <property type="entry name" value="CHAPERONPILI"/>
</dbReference>
<evidence type="ECO:0000256" key="7">
    <source>
        <dbReference type="ARBA" id="ARBA00023319"/>
    </source>
</evidence>
<dbReference type="InterPro" id="IPR016147">
    <property type="entry name" value="Pili_assmbl_chaperone_N"/>
</dbReference>
<evidence type="ECO:0000313" key="12">
    <source>
        <dbReference type="EMBL" id="RKE91543.1"/>
    </source>
</evidence>
<dbReference type="PANTHER" id="PTHR30251:SF9">
    <property type="entry name" value="CHAPERONE PROTEIN CAF1M"/>
    <property type="match status" value="1"/>
</dbReference>
<keyword evidence="5" id="KW-0574">Periplasm</keyword>
<evidence type="ECO:0000256" key="8">
    <source>
        <dbReference type="RuleBase" id="RU003918"/>
    </source>
</evidence>
<dbReference type="Proteomes" id="UP000283568">
    <property type="component" value="Unassembled WGS sequence"/>
</dbReference>
<gene>
    <name evidence="12" type="ORF">BDE27_1792</name>
    <name evidence="11" type="ORF">Xehl_00619</name>
</gene>
<keyword evidence="14" id="KW-1185">Reference proteome</keyword>
<dbReference type="EMBL" id="NIBT01000003">
    <property type="protein sequence ID" value="PHM26292.1"/>
    <property type="molecule type" value="Genomic_DNA"/>
</dbReference>
<evidence type="ECO:0000313" key="13">
    <source>
        <dbReference type="Proteomes" id="UP000225605"/>
    </source>
</evidence>
<dbReference type="Gene3D" id="2.60.40.10">
    <property type="entry name" value="Immunoglobulins"/>
    <property type="match status" value="2"/>
</dbReference>
<evidence type="ECO:0000256" key="4">
    <source>
        <dbReference type="ARBA" id="ARBA00022729"/>
    </source>
</evidence>